<evidence type="ECO:0000256" key="4">
    <source>
        <dbReference type="ARBA" id="ARBA00017249"/>
    </source>
</evidence>
<dbReference type="PIRSF" id="PIRSF001267">
    <property type="entry name" value="Pyrophosphatase_GppA_Ppx"/>
    <property type="match status" value="1"/>
</dbReference>
<dbReference type="PROSITE" id="PS00329">
    <property type="entry name" value="HSP70_2"/>
    <property type="match status" value="1"/>
</dbReference>
<sequence>MNIRAGIMDIGSNSIRLVIYEVTEQGHYRVIQECKESARLSEKIDQQGYMSRQAVDKIVPIIRQFKSICDLYKVTHLRAAATAAIRNAENSSQIIEWLYQDTGVAIEVLSGEQEGAAGFLGVVNTMNAQDGIIIDIGGGSTEVTLFRSRQLIHTYSFPFGAVNMNVRFSGDGQWEAKHTQALEQYIREQLLQHEWIASNPGLPIIGLGGTIRTVGKMNQKKHRYSLPVTHHYQMRGEDVEELYHSLPSMTVLQRKKIPGLSKSRADIIIPGVIIMQTIYRTAQASEWMICGSGLRDGLFQELITPEHPIVPDPLEISLQNILAFNTPVPPEHLERVSAHARQLYAALEPAPLELDQKLLQVSSRLYKTGAALNYYQYSRHTYYWLLNTGLRGMTHREAVLTALIADYHPKARTPEQIQEFKDILHDADDMRIYRLGSLVKLAAALDRSELGSITEVTAQTKTGSVHLQLSCKTEPVLEMGELEAAAKDVQKAWDVNLSWSVHLLP</sequence>
<dbReference type="CDD" id="cd24052">
    <property type="entry name" value="ASKHA_NBD_HpPPX-GppA-like"/>
    <property type="match status" value="1"/>
</dbReference>
<keyword evidence="13" id="KW-1185">Reference proteome</keyword>
<evidence type="ECO:0000259" key="10">
    <source>
        <dbReference type="Pfam" id="PF02541"/>
    </source>
</evidence>
<dbReference type="Gene3D" id="1.10.3210.10">
    <property type="entry name" value="Hypothetical protein af1432"/>
    <property type="match status" value="1"/>
</dbReference>
<comment type="similarity">
    <text evidence="2">Belongs to the heat shock protein 70 family.</text>
</comment>
<proteinExistence type="inferred from homology"/>
<protein>
    <recommendedName>
        <fullName evidence="3">Chaperone protein DnaK</fullName>
    </recommendedName>
    <alternativeName>
        <fullName evidence="4">Chaperone protein dnaK</fullName>
    </alternativeName>
    <alternativeName>
        <fullName evidence="9">HSP70</fullName>
    </alternativeName>
    <alternativeName>
        <fullName evidence="8">Heat shock 70 kDa protein</fullName>
    </alternativeName>
    <alternativeName>
        <fullName evidence="7">Heat shock protein 70</fullName>
    </alternativeName>
</protein>
<feature type="domain" description="Ppx/GppA phosphatase N-terminal" evidence="10">
    <location>
        <begin position="18"/>
        <end position="302"/>
    </location>
</feature>
<dbReference type="PANTHER" id="PTHR30005">
    <property type="entry name" value="EXOPOLYPHOSPHATASE"/>
    <property type="match status" value="1"/>
</dbReference>
<gene>
    <name evidence="12" type="ORF">E6C60_2187</name>
</gene>
<dbReference type="InterPro" id="IPR018181">
    <property type="entry name" value="Heat_shock_70_CS"/>
</dbReference>
<dbReference type="Proteomes" id="UP000300879">
    <property type="component" value="Chromosome"/>
</dbReference>
<dbReference type="InterPro" id="IPR048950">
    <property type="entry name" value="Ppx_GppA_C"/>
</dbReference>
<evidence type="ECO:0000256" key="1">
    <source>
        <dbReference type="ARBA" id="ARBA00007125"/>
    </source>
</evidence>
<evidence type="ECO:0000256" key="7">
    <source>
        <dbReference type="ARBA" id="ARBA00030019"/>
    </source>
</evidence>
<comment type="similarity">
    <text evidence="1">Belongs to the GppA/Ppx family.</text>
</comment>
<evidence type="ECO:0000313" key="13">
    <source>
        <dbReference type="Proteomes" id="UP000300879"/>
    </source>
</evidence>
<dbReference type="AlphaFoldDB" id="A0A4P8XMI6"/>
<accession>A0A4P8XMI6</accession>
<feature type="domain" description="Ppx/GppA phosphatase C-terminal" evidence="11">
    <location>
        <begin position="330"/>
        <end position="483"/>
    </location>
</feature>
<reference evidence="12 13" key="1">
    <citation type="submission" date="2019-05" db="EMBL/GenBank/DDBJ databases">
        <authorList>
            <person name="Chen C."/>
        </authorList>
    </citation>
    <scope>NUCLEOTIDE SEQUENCE [LARGE SCALE GENOMIC DNA]</scope>
    <source>
        <strain evidence="12 13">HB172198</strain>
    </source>
</reference>
<evidence type="ECO:0000256" key="2">
    <source>
        <dbReference type="ARBA" id="ARBA00007381"/>
    </source>
</evidence>
<dbReference type="PANTHER" id="PTHR30005:SF0">
    <property type="entry name" value="RETROGRADE REGULATION PROTEIN 2"/>
    <property type="match status" value="1"/>
</dbReference>
<dbReference type="InterPro" id="IPR030673">
    <property type="entry name" value="PyroPPase_GppA_Ppx"/>
</dbReference>
<keyword evidence="6" id="KW-0346">Stress response</keyword>
<evidence type="ECO:0000256" key="5">
    <source>
        <dbReference type="ARBA" id="ARBA00022801"/>
    </source>
</evidence>
<dbReference type="Pfam" id="PF21447">
    <property type="entry name" value="Ppx-GppA_III"/>
    <property type="match status" value="1"/>
</dbReference>
<dbReference type="OrthoDB" id="9807195at2"/>
<dbReference type="SUPFAM" id="SSF53067">
    <property type="entry name" value="Actin-like ATPase domain"/>
    <property type="match status" value="2"/>
</dbReference>
<name>A0A4P8XMI6_9BACL</name>
<dbReference type="Gene3D" id="3.30.420.40">
    <property type="match status" value="1"/>
</dbReference>
<evidence type="ECO:0000259" key="11">
    <source>
        <dbReference type="Pfam" id="PF21447"/>
    </source>
</evidence>
<dbReference type="GO" id="GO:0006357">
    <property type="term" value="P:regulation of transcription by RNA polymerase II"/>
    <property type="evidence" value="ECO:0007669"/>
    <property type="project" value="TreeGrafter"/>
</dbReference>
<evidence type="ECO:0000256" key="9">
    <source>
        <dbReference type="ARBA" id="ARBA00033103"/>
    </source>
</evidence>
<dbReference type="Pfam" id="PF02541">
    <property type="entry name" value="Ppx-GppA"/>
    <property type="match status" value="1"/>
</dbReference>
<dbReference type="RefSeq" id="WP_138225861.1">
    <property type="nucleotide sequence ID" value="NZ_CP040396.1"/>
</dbReference>
<dbReference type="GO" id="GO:0016787">
    <property type="term" value="F:hydrolase activity"/>
    <property type="evidence" value="ECO:0007669"/>
    <property type="project" value="UniProtKB-KW"/>
</dbReference>
<dbReference type="InterPro" id="IPR003695">
    <property type="entry name" value="Ppx_GppA_N"/>
</dbReference>
<organism evidence="12 13">
    <name type="scientific">Paenibacillus algicola</name>
    <dbReference type="NCBI Taxonomy" id="2565926"/>
    <lineage>
        <taxon>Bacteria</taxon>
        <taxon>Bacillati</taxon>
        <taxon>Bacillota</taxon>
        <taxon>Bacilli</taxon>
        <taxon>Bacillales</taxon>
        <taxon>Paenibacillaceae</taxon>
        <taxon>Paenibacillus</taxon>
    </lineage>
</organism>
<dbReference type="InterPro" id="IPR043129">
    <property type="entry name" value="ATPase_NBD"/>
</dbReference>
<evidence type="ECO:0000256" key="8">
    <source>
        <dbReference type="ARBA" id="ARBA00030945"/>
    </source>
</evidence>
<dbReference type="InterPro" id="IPR050273">
    <property type="entry name" value="GppA/Ppx_hydrolase"/>
</dbReference>
<evidence type="ECO:0000256" key="3">
    <source>
        <dbReference type="ARBA" id="ARBA00014415"/>
    </source>
</evidence>
<dbReference type="SUPFAM" id="SSF109604">
    <property type="entry name" value="HD-domain/PDEase-like"/>
    <property type="match status" value="1"/>
</dbReference>
<keyword evidence="5" id="KW-0378">Hydrolase</keyword>
<dbReference type="KEGG" id="palo:E6C60_2187"/>
<evidence type="ECO:0000256" key="6">
    <source>
        <dbReference type="ARBA" id="ARBA00023016"/>
    </source>
</evidence>
<evidence type="ECO:0000313" key="12">
    <source>
        <dbReference type="EMBL" id="QCT02900.1"/>
    </source>
</evidence>
<dbReference type="EMBL" id="CP040396">
    <property type="protein sequence ID" value="QCT02900.1"/>
    <property type="molecule type" value="Genomic_DNA"/>
</dbReference>
<dbReference type="Gene3D" id="3.30.420.150">
    <property type="entry name" value="Exopolyphosphatase. Domain 2"/>
    <property type="match status" value="1"/>
</dbReference>